<evidence type="ECO:0000313" key="2">
    <source>
        <dbReference type="EMBL" id="MBO2446165.1"/>
    </source>
</evidence>
<keyword evidence="3" id="KW-1185">Reference proteome</keyword>
<accession>A0A939P6C5</accession>
<dbReference type="GO" id="GO:0016788">
    <property type="term" value="F:hydrolase activity, acting on ester bonds"/>
    <property type="evidence" value="ECO:0007669"/>
    <property type="project" value="InterPro"/>
</dbReference>
<dbReference type="InterPro" id="IPR029058">
    <property type="entry name" value="AB_hydrolase_fold"/>
</dbReference>
<dbReference type="AlphaFoldDB" id="A0A939P6C5"/>
<feature type="domain" description="GPI inositol-deacylase PGAP1-like alpha/beta" evidence="1">
    <location>
        <begin position="105"/>
        <end position="154"/>
    </location>
</feature>
<dbReference type="PANTHER" id="PTHR37574:SF1">
    <property type="entry name" value="LIPASE B"/>
    <property type="match status" value="1"/>
</dbReference>
<sequence>MNRLAALSPRRRMLVIGVAAAVLAVAVIVAIRVLVNGRDTGPKAPQGVPGTVVLVPGYGGGTSGLRVLARRLEQEGRTAVVVQLPDGGTGDMERQAQTIDRYVSDAQAAGSPSVDIVGHSAGGVAAHLWASEYDGVRKARRIITLGSPHHGADLAGAGSALGACPAACDQLAPGSSLLRRLGDKVGRAPAWMSLWTTHDDTVGNASSRLTGAVDVELQKVCPGATTGHSGLPSDPRVIGIVLGALGPGPLAAPRACPSVSS</sequence>
<dbReference type="Gene3D" id="3.40.50.1820">
    <property type="entry name" value="alpha/beta hydrolase"/>
    <property type="match status" value="1"/>
</dbReference>
<reference evidence="2" key="1">
    <citation type="submission" date="2021-03" db="EMBL/GenBank/DDBJ databases">
        <authorList>
            <person name="Kanchanasin P."/>
            <person name="Saeng-In P."/>
            <person name="Phongsopitanun W."/>
            <person name="Yuki M."/>
            <person name="Kudo T."/>
            <person name="Ohkuma M."/>
            <person name="Tanasupawat S."/>
        </authorList>
    </citation>
    <scope>NUCLEOTIDE SEQUENCE</scope>
    <source>
        <strain evidence="2">GKU 128</strain>
    </source>
</reference>
<dbReference type="SUPFAM" id="SSF53474">
    <property type="entry name" value="alpha/beta-Hydrolases"/>
    <property type="match status" value="1"/>
</dbReference>
<evidence type="ECO:0000313" key="3">
    <source>
        <dbReference type="Proteomes" id="UP000669179"/>
    </source>
</evidence>
<dbReference type="PANTHER" id="PTHR37574">
    <property type="entry name" value="LIPASE B"/>
    <property type="match status" value="1"/>
</dbReference>
<name>A0A939P6C5_9ACTN</name>
<dbReference type="Pfam" id="PF07819">
    <property type="entry name" value="PGAP1"/>
    <property type="match status" value="1"/>
</dbReference>
<dbReference type="EMBL" id="JAGEOJ010000001">
    <property type="protein sequence ID" value="MBO2446165.1"/>
    <property type="molecule type" value="Genomic_DNA"/>
</dbReference>
<comment type="caution">
    <text evidence="2">The sequence shown here is derived from an EMBL/GenBank/DDBJ whole genome shotgun (WGS) entry which is preliminary data.</text>
</comment>
<protein>
    <recommendedName>
        <fullName evidence="1">GPI inositol-deacylase PGAP1-like alpha/beta domain-containing protein</fullName>
    </recommendedName>
</protein>
<proteinExistence type="predicted"/>
<dbReference type="InterPro" id="IPR012908">
    <property type="entry name" value="PGAP1-ab_dom-like"/>
</dbReference>
<dbReference type="RefSeq" id="WP_208253728.1">
    <property type="nucleotide sequence ID" value="NZ_JAGEOJ010000001.1"/>
</dbReference>
<dbReference type="Proteomes" id="UP000669179">
    <property type="component" value="Unassembled WGS sequence"/>
</dbReference>
<organism evidence="2 3">
    <name type="scientific">Actinomadura barringtoniae</name>
    <dbReference type="NCBI Taxonomy" id="1427535"/>
    <lineage>
        <taxon>Bacteria</taxon>
        <taxon>Bacillati</taxon>
        <taxon>Actinomycetota</taxon>
        <taxon>Actinomycetes</taxon>
        <taxon>Streptosporangiales</taxon>
        <taxon>Thermomonosporaceae</taxon>
        <taxon>Actinomadura</taxon>
    </lineage>
</organism>
<evidence type="ECO:0000259" key="1">
    <source>
        <dbReference type="Pfam" id="PF07819"/>
    </source>
</evidence>
<dbReference type="InterPro" id="IPR053228">
    <property type="entry name" value="Stereospecific_Lipase"/>
</dbReference>
<gene>
    <name evidence="2" type="ORF">J4573_03625</name>
</gene>